<dbReference type="EMBL" id="JAGGLQ010000009">
    <property type="protein sequence ID" value="MBP2038888.1"/>
    <property type="molecule type" value="Genomic_DNA"/>
</dbReference>
<feature type="region of interest" description="Disordered" evidence="1">
    <location>
        <begin position="102"/>
        <end position="132"/>
    </location>
</feature>
<dbReference type="RefSeq" id="WP_229920530.1">
    <property type="nucleotide sequence ID" value="NZ_BMVL01000007.1"/>
</dbReference>
<sequence>MRNALVRRTVLAASAVSLALLATACGSDKADTKADAKPSEAAATSAAPAAKAKTSAELAGVIVVQADLPTHVVKAPTDAETAAAAGAKSDKPECQPLVSAQSMNPVGTAAGTAGTRAVAKGKEPAADASPEEKLKAGLDALGGTTTSVYLASYEGKGAAEAFASVKTAGTACAGGYTGSQAGDSLKITKVAPGAAVTAGDEALAYTVTGDADGETITMELVVVRKGNTLATFSALSLTGVAEQPKAVVDAQVKKLG</sequence>
<reference evidence="3 4" key="1">
    <citation type="submission" date="2021-03" db="EMBL/GenBank/DDBJ databases">
        <title>Genomic Encyclopedia of Type Strains, Phase IV (KMG-IV): sequencing the most valuable type-strain genomes for metagenomic binning, comparative biology and taxonomic classification.</title>
        <authorList>
            <person name="Goeker M."/>
        </authorList>
    </citation>
    <scope>NUCLEOTIDE SEQUENCE [LARGE SCALE GENOMIC DNA]</scope>
    <source>
        <strain evidence="3 4">DSM 40526</strain>
    </source>
</reference>
<feature type="signal peptide" evidence="2">
    <location>
        <begin position="1"/>
        <end position="24"/>
    </location>
</feature>
<dbReference type="PROSITE" id="PS51257">
    <property type="entry name" value="PROKAR_LIPOPROTEIN"/>
    <property type="match status" value="1"/>
</dbReference>
<evidence type="ECO:0000313" key="3">
    <source>
        <dbReference type="EMBL" id="MBP2038888.1"/>
    </source>
</evidence>
<dbReference type="PROSITE" id="PS51318">
    <property type="entry name" value="TAT"/>
    <property type="match status" value="1"/>
</dbReference>
<gene>
    <name evidence="3" type="ORF">J2Z77_004701</name>
</gene>
<evidence type="ECO:0000256" key="1">
    <source>
        <dbReference type="SAM" id="MobiDB-lite"/>
    </source>
</evidence>
<evidence type="ECO:0000256" key="2">
    <source>
        <dbReference type="SAM" id="SignalP"/>
    </source>
</evidence>
<dbReference type="InterPro" id="IPR006311">
    <property type="entry name" value="TAT_signal"/>
</dbReference>
<proteinExistence type="predicted"/>
<name>A0ABS4L9W0_STRAV</name>
<evidence type="ECO:0008006" key="5">
    <source>
        <dbReference type="Google" id="ProtNLM"/>
    </source>
</evidence>
<feature type="compositionally biased region" description="Basic and acidic residues" evidence="1">
    <location>
        <begin position="120"/>
        <end position="132"/>
    </location>
</feature>
<keyword evidence="2" id="KW-0732">Signal</keyword>
<organism evidence="3 4">
    <name type="scientific">Streptomyces avidinii</name>
    <dbReference type="NCBI Taxonomy" id="1895"/>
    <lineage>
        <taxon>Bacteria</taxon>
        <taxon>Bacillati</taxon>
        <taxon>Actinomycetota</taxon>
        <taxon>Actinomycetes</taxon>
        <taxon>Kitasatosporales</taxon>
        <taxon>Streptomycetaceae</taxon>
        <taxon>Streptomyces</taxon>
    </lineage>
</organism>
<feature type="chain" id="PRO_5045406394" description="PknH-like protein" evidence="2">
    <location>
        <begin position="25"/>
        <end position="256"/>
    </location>
</feature>
<keyword evidence="4" id="KW-1185">Reference proteome</keyword>
<evidence type="ECO:0000313" key="4">
    <source>
        <dbReference type="Proteomes" id="UP001519310"/>
    </source>
</evidence>
<comment type="caution">
    <text evidence="3">The sequence shown here is derived from an EMBL/GenBank/DDBJ whole genome shotgun (WGS) entry which is preliminary data.</text>
</comment>
<protein>
    <recommendedName>
        <fullName evidence="5">PknH-like protein</fullName>
    </recommendedName>
</protein>
<dbReference type="Proteomes" id="UP001519310">
    <property type="component" value="Unassembled WGS sequence"/>
</dbReference>
<accession>A0ABS4L9W0</accession>